<dbReference type="PROSITE" id="PS51444">
    <property type="entry name" value="FH2"/>
    <property type="match status" value="1"/>
</dbReference>
<evidence type="ECO:0000256" key="4">
    <source>
        <dbReference type="SAM" id="Phobius"/>
    </source>
</evidence>
<dbReference type="GO" id="GO:0051015">
    <property type="term" value="F:actin filament binding"/>
    <property type="evidence" value="ECO:0007669"/>
    <property type="project" value="InterPro"/>
</dbReference>
<dbReference type="SUPFAM" id="SSF101447">
    <property type="entry name" value="Formin homology 2 domain (FH2 domain)"/>
    <property type="match status" value="1"/>
</dbReference>
<sequence>MRKIGCLIFHLILISALEIRGSEGRKIAAKTFLGDDVLDLPSQHMVEHVWIHCVQELIGLKQAIDGINLKEAPLMKENLQKSMSSLPTQTKQALRDCVRENNLLPGVPNEDNGPRSWFIRYANSFRGMPGSPRRRLIAKQEAEAPAPAPAFAPVSAPAPAPAVAAPVPAPVSSLSLSLLPIIKAVNQDSAPPPTQRRRPPPPPHRPPPPKQNRKHENQKKEDNIVAAIATTTGVFVLIALIICCCIKRGGRRGSDVRRDERPLLNMNLSDFSANSSQKSTSLRNSSGHLNQNGMMMPLGQMMYSLDDYPPAETSFSQGIAGSSNSAFRPLKPPPGRTAPPPEPQPEPPAPPPPPPPPAPKPPPPAPPKTVRPPPAPPKPLSGGPKGPKLPPLGPHHRGRSSSGSGDGYDLSTDPDAPKTKLKPLFWDKVSAAPDQSMVWHDLKAGSFQFNEEMIESLFGYAPSDSSRNARKKESFSETQYIQIIDAKKSQNLSILLRALNVTTEEVCDALKEGNELPAELLQTLIRMAPTADEELKLRLYNGEISQLGPAERFLKAIVEIPFAFKRMESLLFMSSFQEETSNLKDAYVTLEAACKELRNSRLFLKLLEAVLKTGNRMNDGTYRGGAQAFKLDTLLKLSDVRGTDGKTTLLHFVVKEIIRSEGMKAARARRDSGSLSSIRMEDFMEESPGESVDQIQTLGLQVVSNLGNELENVTKSAALDADNIASTLSKLGNSLLKTRDFVNKDMDNLGEESEFHSALASFVKHAEENITHLLEEDKRIMALVKATGDYFHGNSGKDEGLRLFVIVRDFLRMIERVCREVSEAAAKQARSAKKESAYASGSPASETRQPASAKIRQHLFPAISDRRMDSSSSSSDSDD</sequence>
<feature type="signal peptide" evidence="5">
    <location>
        <begin position="1"/>
        <end position="24"/>
    </location>
</feature>
<dbReference type="Pfam" id="PF02181">
    <property type="entry name" value="FH2"/>
    <property type="match status" value="1"/>
</dbReference>
<feature type="compositionally biased region" description="Low complexity" evidence="3">
    <location>
        <begin position="400"/>
        <end position="411"/>
    </location>
</feature>
<accession>A0AAN8UWP8</accession>
<dbReference type="InterPro" id="IPR015425">
    <property type="entry name" value="FH2_Formin"/>
</dbReference>
<name>A0AAN8UWP8_9MAGN</name>
<evidence type="ECO:0000256" key="3">
    <source>
        <dbReference type="SAM" id="MobiDB-lite"/>
    </source>
</evidence>
<feature type="transmembrane region" description="Helical" evidence="4">
    <location>
        <begin position="224"/>
        <end position="246"/>
    </location>
</feature>
<dbReference type="SMART" id="SM00498">
    <property type="entry name" value="FH2"/>
    <property type="match status" value="1"/>
</dbReference>
<evidence type="ECO:0000313" key="8">
    <source>
        <dbReference type="Proteomes" id="UP001370490"/>
    </source>
</evidence>
<feature type="region of interest" description="Disordered" evidence="3">
    <location>
        <begin position="185"/>
        <end position="219"/>
    </location>
</feature>
<evidence type="ECO:0000256" key="1">
    <source>
        <dbReference type="ARBA" id="ARBA00025793"/>
    </source>
</evidence>
<feature type="region of interest" description="Disordered" evidence="3">
    <location>
        <begin position="268"/>
        <end position="294"/>
    </location>
</feature>
<dbReference type="PANTHER" id="PTHR23213:SF392">
    <property type="entry name" value="FORMIN-LIKE PROTEIN 3"/>
    <property type="match status" value="1"/>
</dbReference>
<dbReference type="PANTHER" id="PTHR23213">
    <property type="entry name" value="FORMIN-RELATED"/>
    <property type="match status" value="1"/>
</dbReference>
<feature type="compositionally biased region" description="Pro residues" evidence="3">
    <location>
        <begin position="190"/>
        <end position="210"/>
    </location>
</feature>
<protein>
    <recommendedName>
        <fullName evidence="2">Formin-like protein</fullName>
    </recommendedName>
</protein>
<keyword evidence="4" id="KW-1133">Transmembrane helix</keyword>
<feature type="region of interest" description="Disordered" evidence="3">
    <location>
        <begin position="829"/>
        <end position="879"/>
    </location>
</feature>
<evidence type="ECO:0000259" key="6">
    <source>
        <dbReference type="PROSITE" id="PS51444"/>
    </source>
</evidence>
<evidence type="ECO:0000256" key="5">
    <source>
        <dbReference type="SAM" id="SignalP"/>
    </source>
</evidence>
<feature type="chain" id="PRO_5042821495" description="Formin-like protein" evidence="5">
    <location>
        <begin position="25"/>
        <end position="879"/>
    </location>
</feature>
<feature type="compositionally biased region" description="Pro residues" evidence="3">
    <location>
        <begin position="330"/>
        <end position="379"/>
    </location>
</feature>
<keyword evidence="5" id="KW-0732">Signal</keyword>
<feature type="compositionally biased region" description="Low complexity" evidence="3">
    <location>
        <begin position="870"/>
        <end position="879"/>
    </location>
</feature>
<evidence type="ECO:0000256" key="2">
    <source>
        <dbReference type="RuleBase" id="RU361260"/>
    </source>
</evidence>
<gene>
    <name evidence="7" type="ORF">RJ641_015335</name>
</gene>
<dbReference type="Gene3D" id="1.20.58.2220">
    <property type="entry name" value="Formin, FH2 domain"/>
    <property type="match status" value="1"/>
</dbReference>
<proteinExistence type="inferred from homology"/>
<feature type="region of interest" description="Disordered" evidence="3">
    <location>
        <begin position="313"/>
        <end position="416"/>
    </location>
</feature>
<dbReference type="InterPro" id="IPR042201">
    <property type="entry name" value="FH2_Formin_sf"/>
</dbReference>
<organism evidence="7 8">
    <name type="scientific">Dillenia turbinata</name>
    <dbReference type="NCBI Taxonomy" id="194707"/>
    <lineage>
        <taxon>Eukaryota</taxon>
        <taxon>Viridiplantae</taxon>
        <taxon>Streptophyta</taxon>
        <taxon>Embryophyta</taxon>
        <taxon>Tracheophyta</taxon>
        <taxon>Spermatophyta</taxon>
        <taxon>Magnoliopsida</taxon>
        <taxon>eudicotyledons</taxon>
        <taxon>Gunneridae</taxon>
        <taxon>Pentapetalae</taxon>
        <taxon>Dilleniales</taxon>
        <taxon>Dilleniaceae</taxon>
        <taxon>Dillenia</taxon>
    </lineage>
</organism>
<keyword evidence="4" id="KW-0812">Transmembrane</keyword>
<dbReference type="PRINTS" id="PR01217">
    <property type="entry name" value="PRICHEXTENSN"/>
</dbReference>
<comment type="similarity">
    <text evidence="1">Belongs to the formin-like family. Class-I subfamily.</text>
</comment>
<reference evidence="7 8" key="1">
    <citation type="submission" date="2023-12" db="EMBL/GenBank/DDBJ databases">
        <title>A high-quality genome assembly for Dillenia turbinata (Dilleniales).</title>
        <authorList>
            <person name="Chanderbali A."/>
        </authorList>
    </citation>
    <scope>NUCLEOTIDE SEQUENCE [LARGE SCALE GENOMIC DNA]</scope>
    <source>
        <strain evidence="7">LSX21</strain>
        <tissue evidence="7">Leaf</tissue>
    </source>
</reference>
<keyword evidence="4" id="KW-0472">Membrane</keyword>
<evidence type="ECO:0000313" key="7">
    <source>
        <dbReference type="EMBL" id="KAK6919431.1"/>
    </source>
</evidence>
<feature type="compositionally biased region" description="Polar residues" evidence="3">
    <location>
        <begin position="268"/>
        <end position="293"/>
    </location>
</feature>
<dbReference type="InterPro" id="IPR027643">
    <property type="entry name" value="Formin-like_plant"/>
</dbReference>
<dbReference type="EMBL" id="JBAMMX010000021">
    <property type="protein sequence ID" value="KAK6919431.1"/>
    <property type="molecule type" value="Genomic_DNA"/>
</dbReference>
<keyword evidence="8" id="KW-1185">Reference proteome</keyword>
<dbReference type="AlphaFoldDB" id="A0AAN8UWP8"/>
<feature type="domain" description="FH2" evidence="6">
    <location>
        <begin position="411"/>
        <end position="840"/>
    </location>
</feature>
<dbReference type="GO" id="GO:0045010">
    <property type="term" value="P:actin nucleation"/>
    <property type="evidence" value="ECO:0007669"/>
    <property type="project" value="InterPro"/>
</dbReference>
<dbReference type="Proteomes" id="UP001370490">
    <property type="component" value="Unassembled WGS sequence"/>
</dbReference>
<feature type="compositionally biased region" description="Polar residues" evidence="3">
    <location>
        <begin position="313"/>
        <end position="326"/>
    </location>
</feature>
<comment type="caution">
    <text evidence="7">The sequence shown here is derived from an EMBL/GenBank/DDBJ whole genome shotgun (WGS) entry which is preliminary data.</text>
</comment>